<organism evidence="6 7">
    <name type="scientific">Candidatus Onthovivens merdipullorum</name>
    <dbReference type="NCBI Taxonomy" id="2840889"/>
    <lineage>
        <taxon>Bacteria</taxon>
        <taxon>Bacillati</taxon>
        <taxon>Bacillota</taxon>
        <taxon>Bacilli</taxon>
        <taxon>Bacillales</taxon>
        <taxon>Candidatus Onthovivens</taxon>
    </lineage>
</organism>
<dbReference type="PROSITE" id="PS00582">
    <property type="entry name" value="RIBOSOMAL_L33"/>
    <property type="match status" value="1"/>
</dbReference>
<dbReference type="InterPro" id="IPR001705">
    <property type="entry name" value="Ribosomal_bL33"/>
</dbReference>
<dbReference type="PANTHER" id="PTHR43168">
    <property type="entry name" value="50S RIBOSOMAL PROTEIN L33, CHLOROPLASTIC"/>
    <property type="match status" value="1"/>
</dbReference>
<dbReference type="GO" id="GO:0003735">
    <property type="term" value="F:structural constituent of ribosome"/>
    <property type="evidence" value="ECO:0007669"/>
    <property type="project" value="InterPro"/>
</dbReference>
<dbReference type="HAMAP" id="MF_00294">
    <property type="entry name" value="Ribosomal_bL33"/>
    <property type="match status" value="1"/>
</dbReference>
<keyword evidence="2 5" id="KW-0689">Ribosomal protein</keyword>
<dbReference type="Pfam" id="PF00471">
    <property type="entry name" value="Ribosomal_L33"/>
    <property type="match status" value="1"/>
</dbReference>
<comment type="similarity">
    <text evidence="1 5">Belongs to the bacterial ribosomal protein bL33 family.</text>
</comment>
<dbReference type="NCBIfam" id="NF001764">
    <property type="entry name" value="PRK00504.1"/>
    <property type="match status" value="1"/>
</dbReference>
<keyword evidence="3 5" id="KW-0687">Ribonucleoprotein</keyword>
<sequence>MRDTFTLKCTVCGEENYISEKNKKNNPDRIEHNKYCPRCRKVTLHREKK</sequence>
<evidence type="ECO:0000313" key="6">
    <source>
        <dbReference type="EMBL" id="MBO8428152.1"/>
    </source>
</evidence>
<proteinExistence type="inferred from homology"/>
<dbReference type="InterPro" id="IPR018264">
    <property type="entry name" value="Ribosomal_bL33_CS"/>
</dbReference>
<dbReference type="InterPro" id="IPR011332">
    <property type="entry name" value="Ribosomal_zn-bd"/>
</dbReference>
<name>A0A9D9GXQ4_9BACL</name>
<protein>
    <recommendedName>
        <fullName evidence="4 5">Large ribosomal subunit protein bL33</fullName>
    </recommendedName>
</protein>
<reference evidence="6" key="1">
    <citation type="submission" date="2020-10" db="EMBL/GenBank/DDBJ databases">
        <authorList>
            <person name="Gilroy R."/>
        </authorList>
    </citation>
    <scope>NUCLEOTIDE SEQUENCE</scope>
    <source>
        <strain evidence="6">11159</strain>
    </source>
</reference>
<dbReference type="SUPFAM" id="SSF57829">
    <property type="entry name" value="Zn-binding ribosomal proteins"/>
    <property type="match status" value="1"/>
</dbReference>
<dbReference type="GO" id="GO:0006412">
    <property type="term" value="P:translation"/>
    <property type="evidence" value="ECO:0007669"/>
    <property type="project" value="UniProtKB-UniRule"/>
</dbReference>
<evidence type="ECO:0000313" key="7">
    <source>
        <dbReference type="Proteomes" id="UP000823613"/>
    </source>
</evidence>
<evidence type="ECO:0000256" key="3">
    <source>
        <dbReference type="ARBA" id="ARBA00023274"/>
    </source>
</evidence>
<dbReference type="GO" id="GO:1990904">
    <property type="term" value="C:ribonucleoprotein complex"/>
    <property type="evidence" value="ECO:0007669"/>
    <property type="project" value="UniProtKB-KW"/>
</dbReference>
<dbReference type="GO" id="GO:0005840">
    <property type="term" value="C:ribosome"/>
    <property type="evidence" value="ECO:0007669"/>
    <property type="project" value="UniProtKB-KW"/>
</dbReference>
<dbReference type="PANTHER" id="PTHR43168:SF2">
    <property type="entry name" value="LARGE RIBOSOMAL SUBUNIT PROTEIN BL33C"/>
    <property type="match status" value="1"/>
</dbReference>
<gene>
    <name evidence="5 6" type="primary">rpmG</name>
    <name evidence="6" type="ORF">IAC58_06395</name>
</gene>
<accession>A0A9D9GXQ4</accession>
<dbReference type="NCBIfam" id="NF001860">
    <property type="entry name" value="PRK00595.1"/>
    <property type="match status" value="1"/>
</dbReference>
<evidence type="ECO:0000256" key="1">
    <source>
        <dbReference type="ARBA" id="ARBA00007596"/>
    </source>
</evidence>
<dbReference type="GO" id="GO:0005737">
    <property type="term" value="C:cytoplasm"/>
    <property type="evidence" value="ECO:0007669"/>
    <property type="project" value="UniProtKB-ARBA"/>
</dbReference>
<dbReference type="EMBL" id="JADIMY010000122">
    <property type="protein sequence ID" value="MBO8428152.1"/>
    <property type="molecule type" value="Genomic_DNA"/>
</dbReference>
<dbReference type="Gene3D" id="2.20.28.120">
    <property type="entry name" value="Ribosomal protein L33"/>
    <property type="match status" value="1"/>
</dbReference>
<dbReference type="AlphaFoldDB" id="A0A9D9GXQ4"/>
<dbReference type="InterPro" id="IPR038584">
    <property type="entry name" value="Ribosomal_bL33_sf"/>
</dbReference>
<reference evidence="6" key="2">
    <citation type="journal article" date="2021" name="PeerJ">
        <title>Extensive microbial diversity within the chicken gut microbiome revealed by metagenomics and culture.</title>
        <authorList>
            <person name="Gilroy R."/>
            <person name="Ravi A."/>
            <person name="Getino M."/>
            <person name="Pursley I."/>
            <person name="Horton D.L."/>
            <person name="Alikhan N.F."/>
            <person name="Baker D."/>
            <person name="Gharbi K."/>
            <person name="Hall N."/>
            <person name="Watson M."/>
            <person name="Adriaenssens E.M."/>
            <person name="Foster-Nyarko E."/>
            <person name="Jarju S."/>
            <person name="Secka A."/>
            <person name="Antonio M."/>
            <person name="Oren A."/>
            <person name="Chaudhuri R.R."/>
            <person name="La Ragione R."/>
            <person name="Hildebrand F."/>
            <person name="Pallen M.J."/>
        </authorList>
    </citation>
    <scope>NUCLEOTIDE SEQUENCE</scope>
    <source>
        <strain evidence="6">11159</strain>
    </source>
</reference>
<evidence type="ECO:0000256" key="2">
    <source>
        <dbReference type="ARBA" id="ARBA00022980"/>
    </source>
</evidence>
<dbReference type="NCBIfam" id="TIGR01023">
    <property type="entry name" value="rpmG_bact"/>
    <property type="match status" value="1"/>
</dbReference>
<dbReference type="Proteomes" id="UP000823613">
    <property type="component" value="Unassembled WGS sequence"/>
</dbReference>
<evidence type="ECO:0000256" key="5">
    <source>
        <dbReference type="HAMAP-Rule" id="MF_00294"/>
    </source>
</evidence>
<comment type="caution">
    <text evidence="6">The sequence shown here is derived from an EMBL/GenBank/DDBJ whole genome shotgun (WGS) entry which is preliminary data.</text>
</comment>
<evidence type="ECO:0000256" key="4">
    <source>
        <dbReference type="ARBA" id="ARBA00035176"/>
    </source>
</evidence>